<dbReference type="EMBL" id="JBHRZO010000009">
    <property type="protein sequence ID" value="MFC3847436.1"/>
    <property type="molecule type" value="Genomic_DNA"/>
</dbReference>
<evidence type="ECO:0000259" key="4">
    <source>
        <dbReference type="Pfam" id="PF05726"/>
    </source>
</evidence>
<reference evidence="6" key="1">
    <citation type="journal article" date="2019" name="Int. J. Syst. Evol. Microbiol.">
        <title>The Global Catalogue of Microorganisms (GCM) 10K type strain sequencing project: providing services to taxonomists for standard genome sequencing and annotation.</title>
        <authorList>
            <consortium name="The Broad Institute Genomics Platform"/>
            <consortium name="The Broad Institute Genome Sequencing Center for Infectious Disease"/>
            <person name="Wu L."/>
            <person name="Ma J."/>
        </authorList>
    </citation>
    <scope>NUCLEOTIDE SEQUENCE [LARGE SCALE GENOMIC DNA]</scope>
    <source>
        <strain evidence="6">CCUG 53816</strain>
    </source>
</reference>
<dbReference type="InterPro" id="IPR011051">
    <property type="entry name" value="RmlC_Cupin_sf"/>
</dbReference>
<protein>
    <submittedName>
        <fullName evidence="5">Pirin family protein</fullName>
    </submittedName>
</protein>
<evidence type="ECO:0000313" key="5">
    <source>
        <dbReference type="EMBL" id="MFC3847436.1"/>
    </source>
</evidence>
<feature type="domain" description="Pirin N-terminal" evidence="3">
    <location>
        <begin position="22"/>
        <end position="126"/>
    </location>
</feature>
<name>A0ABV7ZH31_9HELI</name>
<proteinExistence type="inferred from homology"/>
<evidence type="ECO:0000259" key="3">
    <source>
        <dbReference type="Pfam" id="PF02678"/>
    </source>
</evidence>
<evidence type="ECO:0000256" key="1">
    <source>
        <dbReference type="ARBA" id="ARBA00008416"/>
    </source>
</evidence>
<dbReference type="Proteomes" id="UP001595783">
    <property type="component" value="Unassembled WGS sequence"/>
</dbReference>
<dbReference type="Pfam" id="PF02678">
    <property type="entry name" value="Pirin"/>
    <property type="match status" value="1"/>
</dbReference>
<dbReference type="PIRSF" id="PIRSF006232">
    <property type="entry name" value="Pirin"/>
    <property type="match status" value="1"/>
</dbReference>
<keyword evidence="6" id="KW-1185">Reference proteome</keyword>
<dbReference type="SUPFAM" id="SSF51182">
    <property type="entry name" value="RmlC-like cupins"/>
    <property type="match status" value="1"/>
</dbReference>
<feature type="domain" description="Pirin C-terminal" evidence="4">
    <location>
        <begin position="182"/>
        <end position="282"/>
    </location>
</feature>
<organism evidence="5 6">
    <name type="scientific">Helicobacter baculiformis</name>
    <dbReference type="NCBI Taxonomy" id="427351"/>
    <lineage>
        <taxon>Bacteria</taxon>
        <taxon>Pseudomonadati</taxon>
        <taxon>Campylobacterota</taxon>
        <taxon>Epsilonproteobacteria</taxon>
        <taxon>Campylobacterales</taxon>
        <taxon>Helicobacteraceae</taxon>
        <taxon>Helicobacter</taxon>
    </lineage>
</organism>
<sequence>MKKIASKRDTSRKHWVGDGFYVSTMINYNHQYELFDLFLLLDYNAPYHFEAGVAHGVGEHPHRGFETVTLVYQGEVAHRDSHGGGGVIGAGDVQWMSAASGVMHQEFHSEAFARTGGIFEAVQLWVNLPKAHKMSPPKYQAIQSKDIPVLHLKGGNGIARIIAGQLEGVVGIAHTFSPINLWDVIMCAGKSHVFRVPESHNLVILVLGGSISIENTQVSQGTLLSFQRGGKDIDISAINEAKLLILTGEPLNESVAGYGPFVMNTQEEIRQAIDDLESGKFGQIVEG</sequence>
<dbReference type="InterPro" id="IPR008778">
    <property type="entry name" value="Pirin_C_dom"/>
</dbReference>
<dbReference type="InterPro" id="IPR014710">
    <property type="entry name" value="RmlC-like_jellyroll"/>
</dbReference>
<dbReference type="InterPro" id="IPR012093">
    <property type="entry name" value="Pirin"/>
</dbReference>
<gene>
    <name evidence="5" type="ORF">ACFOPX_02650</name>
</gene>
<dbReference type="RefSeq" id="WP_104752566.1">
    <property type="nucleotide sequence ID" value="NZ_FZMF01000032.1"/>
</dbReference>
<evidence type="ECO:0000313" key="6">
    <source>
        <dbReference type="Proteomes" id="UP001595783"/>
    </source>
</evidence>
<dbReference type="Pfam" id="PF05726">
    <property type="entry name" value="Pirin_C"/>
    <property type="match status" value="1"/>
</dbReference>
<dbReference type="Gene3D" id="2.60.120.10">
    <property type="entry name" value="Jelly Rolls"/>
    <property type="match status" value="2"/>
</dbReference>
<dbReference type="PANTHER" id="PTHR43594:SF1">
    <property type="entry name" value="QUERCETIN 2,3-DIOXYGENASE PA2418-RELATED"/>
    <property type="match status" value="1"/>
</dbReference>
<dbReference type="PANTHER" id="PTHR43594">
    <property type="entry name" value="QUERCETIN 2,3-DIOXYGENASE"/>
    <property type="match status" value="1"/>
</dbReference>
<comment type="similarity">
    <text evidence="1 2">Belongs to the pirin family.</text>
</comment>
<accession>A0ABV7ZH31</accession>
<dbReference type="InterPro" id="IPR053186">
    <property type="entry name" value="QDO-related"/>
</dbReference>
<dbReference type="CDD" id="cd02247">
    <property type="entry name" value="cupin_pirin_C"/>
    <property type="match status" value="1"/>
</dbReference>
<evidence type="ECO:0000256" key="2">
    <source>
        <dbReference type="RuleBase" id="RU003457"/>
    </source>
</evidence>
<comment type="caution">
    <text evidence="5">The sequence shown here is derived from an EMBL/GenBank/DDBJ whole genome shotgun (WGS) entry which is preliminary data.</text>
</comment>
<dbReference type="InterPro" id="IPR003829">
    <property type="entry name" value="Pirin_N_dom"/>
</dbReference>